<evidence type="ECO:0000256" key="1">
    <source>
        <dbReference type="ARBA" id="ARBA00009505"/>
    </source>
</evidence>
<dbReference type="AlphaFoldDB" id="A0A0K9NJ75"/>
<dbReference type="STRING" id="29655.A0A0K9NJ75"/>
<gene>
    <name evidence="3" type="ORF">ZOSMA_99G00430</name>
</gene>
<comment type="similarity">
    <text evidence="1 2">Belongs to the peroxin-16 family.</text>
</comment>
<dbReference type="OMA" id="PTWQSTY"/>
<comment type="caution">
    <text evidence="3">The sequence shown here is derived from an EMBL/GenBank/DDBJ whole genome shotgun (WGS) entry which is preliminary data.</text>
</comment>
<keyword evidence="4" id="KW-1185">Reference proteome</keyword>
<keyword evidence="2" id="KW-0576">Peroxisome</keyword>
<dbReference type="EMBL" id="LFYR01002227">
    <property type="protein sequence ID" value="KMZ56112.1"/>
    <property type="molecule type" value="Genomic_DNA"/>
</dbReference>
<organism evidence="3 4">
    <name type="scientific">Zostera marina</name>
    <name type="common">Eelgrass</name>
    <dbReference type="NCBI Taxonomy" id="29655"/>
    <lineage>
        <taxon>Eukaryota</taxon>
        <taxon>Viridiplantae</taxon>
        <taxon>Streptophyta</taxon>
        <taxon>Embryophyta</taxon>
        <taxon>Tracheophyta</taxon>
        <taxon>Spermatophyta</taxon>
        <taxon>Magnoliopsida</taxon>
        <taxon>Liliopsida</taxon>
        <taxon>Zosteraceae</taxon>
        <taxon>Zostera</taxon>
    </lineage>
</organism>
<dbReference type="OrthoDB" id="2021143at2759"/>
<protein>
    <recommendedName>
        <fullName evidence="2">Peroxisomal membrane protein PEX16</fullName>
    </recommendedName>
</protein>
<keyword evidence="2" id="KW-0962">Peroxisome biogenesis</keyword>
<dbReference type="PANTHER" id="PTHR13299">
    <property type="entry name" value="PEROXISOMAL MEMBRANE PROTEIN PEX16"/>
    <property type="match status" value="1"/>
</dbReference>
<accession>A0A0K9NJ75</accession>
<reference evidence="4" key="1">
    <citation type="journal article" date="2016" name="Nature">
        <title>The genome of the seagrass Zostera marina reveals angiosperm adaptation to the sea.</title>
        <authorList>
            <person name="Olsen J.L."/>
            <person name="Rouze P."/>
            <person name="Verhelst B."/>
            <person name="Lin Y.-C."/>
            <person name="Bayer T."/>
            <person name="Collen J."/>
            <person name="Dattolo E."/>
            <person name="De Paoli E."/>
            <person name="Dittami S."/>
            <person name="Maumus F."/>
            <person name="Michel G."/>
            <person name="Kersting A."/>
            <person name="Lauritano C."/>
            <person name="Lohaus R."/>
            <person name="Toepel M."/>
            <person name="Tonon T."/>
            <person name="Vanneste K."/>
            <person name="Amirebrahimi M."/>
            <person name="Brakel J."/>
            <person name="Bostroem C."/>
            <person name="Chovatia M."/>
            <person name="Grimwood J."/>
            <person name="Jenkins J.W."/>
            <person name="Jueterbock A."/>
            <person name="Mraz A."/>
            <person name="Stam W.T."/>
            <person name="Tice H."/>
            <person name="Bornberg-Bauer E."/>
            <person name="Green P.J."/>
            <person name="Pearson G.A."/>
            <person name="Procaccini G."/>
            <person name="Duarte C.M."/>
            <person name="Schmutz J."/>
            <person name="Reusch T.B.H."/>
            <person name="Van de Peer Y."/>
        </authorList>
    </citation>
    <scope>NUCLEOTIDE SEQUENCE [LARGE SCALE GENOMIC DNA]</scope>
    <source>
        <strain evidence="4">cv. Finnish</strain>
    </source>
</reference>
<evidence type="ECO:0000313" key="4">
    <source>
        <dbReference type="Proteomes" id="UP000036987"/>
    </source>
</evidence>
<proteinExistence type="inferred from homology"/>
<dbReference type="Pfam" id="PF08610">
    <property type="entry name" value="Pex16"/>
    <property type="match status" value="1"/>
</dbReference>
<dbReference type="PANTHER" id="PTHR13299:SF0">
    <property type="entry name" value="PEROXISOMAL MEMBRANE PROTEIN PEX16"/>
    <property type="match status" value="1"/>
</dbReference>
<evidence type="ECO:0000256" key="2">
    <source>
        <dbReference type="RuleBase" id="RU365003"/>
    </source>
</evidence>
<dbReference type="InterPro" id="IPR013919">
    <property type="entry name" value="Pex16"/>
</dbReference>
<name>A0A0K9NJ75_ZOSMR</name>
<dbReference type="GO" id="GO:0007031">
    <property type="term" value="P:peroxisome organization"/>
    <property type="evidence" value="ECO:0000318"/>
    <property type="project" value="GO_Central"/>
</dbReference>
<dbReference type="GO" id="GO:0005778">
    <property type="term" value="C:peroxisomal membrane"/>
    <property type="evidence" value="ECO:0000318"/>
    <property type="project" value="GO_Central"/>
</dbReference>
<sequence>MPEIMESYKDFVRKNRDFVQSLESIANGLTWVLPERFSNSEIVPEAVYAILSIIASVNQHIIDTTPKFSSQFASTVKSFPWPLCVSILKDLEAVVEVAAEHFHGETGKWDFIVVTEVTKVLIRLAFLRDSGYKMLLRGGELINENDGGKNASENQHDCGMNISGMPYGYGGIQRHRNPRSAVENRALVAMCRFGETARMDSDPLWLDRRFPQIRVQPVQKPSISSIWSEKGLVGGLFVTGEILHIMRPLIYIIFIKKIGIKSWKPWLLSLAVDISSMGFLRYATQTRQGNKNNFVTISESEKDELKRRKLICALYIMRDPFFSTYTRQHLEKTDKYLCQVPLIGFLAGKLLDLIVGAQGRYTYMSGS</sequence>
<comment type="subcellular location">
    <subcellularLocation>
        <location evidence="2">Peroxisome membrane</location>
    </subcellularLocation>
</comment>
<evidence type="ECO:0000313" key="3">
    <source>
        <dbReference type="EMBL" id="KMZ56112.1"/>
    </source>
</evidence>
<dbReference type="Proteomes" id="UP000036987">
    <property type="component" value="Unassembled WGS sequence"/>
</dbReference>